<organism evidence="24 25">
    <name type="scientific">Mycobacterium shimoidei</name>
    <dbReference type="NCBI Taxonomy" id="29313"/>
    <lineage>
        <taxon>Bacteria</taxon>
        <taxon>Bacillati</taxon>
        <taxon>Actinomycetota</taxon>
        <taxon>Actinomycetes</taxon>
        <taxon>Mycobacteriales</taxon>
        <taxon>Mycobacteriaceae</taxon>
        <taxon>Mycobacterium</taxon>
    </lineage>
</organism>
<feature type="binding site" evidence="16">
    <location>
        <position position="242"/>
    </location>
    <ligand>
        <name>Mg(2+)</name>
        <dbReference type="ChEBI" id="CHEBI:18420"/>
        <label>1</label>
    </ligand>
</feature>
<feature type="binding site" evidence="14">
    <location>
        <position position="383"/>
    </location>
    <ligand>
        <name>L-glutamate</name>
        <dbReference type="ChEBI" id="CHEBI:29985"/>
    </ligand>
</feature>
<evidence type="ECO:0000256" key="12">
    <source>
        <dbReference type="ARBA" id="ARBA00022842"/>
    </source>
</evidence>
<dbReference type="STRING" id="29313.BHQ16_12005"/>
<dbReference type="GO" id="GO:0046872">
    <property type="term" value="F:metal ion binding"/>
    <property type="evidence" value="ECO:0007669"/>
    <property type="project" value="UniProtKB-KW"/>
</dbReference>
<evidence type="ECO:0000259" key="23">
    <source>
        <dbReference type="PROSITE" id="PS51987"/>
    </source>
</evidence>
<evidence type="ECO:0000256" key="17">
    <source>
        <dbReference type="PIRSR" id="PIRSR604809-50"/>
    </source>
</evidence>
<dbReference type="FunFam" id="3.10.20.70:FF:000006">
    <property type="entry name" value="Glutamine synthetase"/>
    <property type="match status" value="1"/>
</dbReference>
<dbReference type="InterPro" id="IPR008147">
    <property type="entry name" value="Gln_synt_N"/>
</dbReference>
<feature type="binding site" evidence="15">
    <location>
        <position position="229"/>
    </location>
    <ligand>
        <name>ATP</name>
        <dbReference type="ChEBI" id="CHEBI:30616"/>
    </ligand>
</feature>
<feature type="binding site" evidence="16">
    <location>
        <position position="291"/>
    </location>
    <ligand>
        <name>Mg(2+)</name>
        <dbReference type="ChEBI" id="CHEBI:18420"/>
        <label>1</label>
    </ligand>
</feature>
<dbReference type="GO" id="GO:0006542">
    <property type="term" value="P:glutamine biosynthetic process"/>
    <property type="evidence" value="ECO:0007669"/>
    <property type="project" value="InterPro"/>
</dbReference>
<evidence type="ECO:0000256" key="16">
    <source>
        <dbReference type="PIRSR" id="PIRSR604809-3"/>
    </source>
</evidence>
<dbReference type="InterPro" id="IPR036651">
    <property type="entry name" value="Gln_synt_N_sf"/>
</dbReference>
<dbReference type="Gene3D" id="3.10.20.70">
    <property type="entry name" value="Glutamine synthetase, N-terminal domain"/>
    <property type="match status" value="1"/>
</dbReference>
<keyword evidence="25" id="KW-1185">Reference proteome</keyword>
<gene>
    <name evidence="24" type="ORF">MSP7336_03096</name>
</gene>
<name>A0A375Z0X6_MYCSH</name>
<evidence type="ECO:0000256" key="13">
    <source>
        <dbReference type="ARBA" id="ARBA00049436"/>
    </source>
</evidence>
<comment type="similarity">
    <text evidence="2 18 19">Belongs to the glutamine synthetase family.</text>
</comment>
<evidence type="ECO:0000256" key="15">
    <source>
        <dbReference type="PIRSR" id="PIRSR604809-2"/>
    </source>
</evidence>
<feature type="modified residue" description="O-AMP-tyrosine" evidence="17">
    <location>
        <position position="421"/>
    </location>
</feature>
<dbReference type="GO" id="GO:0004356">
    <property type="term" value="F:glutamine synthetase activity"/>
    <property type="evidence" value="ECO:0007669"/>
    <property type="project" value="UniProtKB-EC"/>
</dbReference>
<feature type="binding site" evidence="14">
    <location>
        <position position="344"/>
    </location>
    <ligand>
        <name>L-glutamate</name>
        <dbReference type="ChEBI" id="CHEBI:29985"/>
    </ligand>
</feature>
<dbReference type="PROSITE" id="PS00181">
    <property type="entry name" value="GLNA_ATP"/>
    <property type="match status" value="1"/>
</dbReference>
<keyword evidence="11 15" id="KW-0067">ATP-binding</keyword>
<evidence type="ECO:0000256" key="11">
    <source>
        <dbReference type="ARBA" id="ARBA00022840"/>
    </source>
</evidence>
<sequence>MTALDSMPSVKESASVSEKTADDIFKLIKDNKVEFVDVRFCDLPGVMQHFTIPASGFDESVFEDGLAFDGSSIRGFQSIHESDMILLPDPQTVQIDPFREAKTLNLNFFVHDPFTREAYSRDPRNVARKAENYLKSTGIADTAYFGAEAEFYIFDSVSFDSTTNSSFYKVDAISGWWNTGAATEADGLPNRGYKVRPKGGYFPVAPNDQYVDLRDKMLTNLINAGFVLEKGHHEVGSGGQAEINYKFNTLLHAADDLMLFKYIVKNTAWQHGRTVTFMPKPLFGDNGSGMHTHQSLWKDGGPLFYDEVGYAGLSDIARHYIGGILHHAPSLLAFTNPTVNSYKRLVPGFEAPINLVYSQRNRSACVRIPITGNNPKAKRLEFRCPDSSGNPYLAFSAMMMAGIDGIKKKIEPQAPVDKDLYELPPEEAANIPQAPTSLAAVIDRLEADHEYLTEGGVFTSDLIETWIAYKREVEIGPINVRPHPYEFALYFDV</sequence>
<evidence type="ECO:0000256" key="1">
    <source>
        <dbReference type="ARBA" id="ARBA00004496"/>
    </source>
</evidence>
<evidence type="ECO:0000259" key="22">
    <source>
        <dbReference type="PROSITE" id="PS51986"/>
    </source>
</evidence>
<keyword evidence="6 20" id="KW-0963">Cytoplasm</keyword>
<feature type="domain" description="GS beta-grasp" evidence="22">
    <location>
        <begin position="31"/>
        <end position="115"/>
    </location>
</feature>
<dbReference type="SUPFAM" id="SSF55931">
    <property type="entry name" value="Glutamine synthetase/guanido kinase"/>
    <property type="match status" value="1"/>
</dbReference>
<dbReference type="PROSITE" id="PS00180">
    <property type="entry name" value="GLNA_1"/>
    <property type="match status" value="1"/>
</dbReference>
<comment type="subunit">
    <text evidence="3 20">Oligomer of 12 subunits arranged in the form of two hexagons.</text>
</comment>
<feature type="binding site" evidence="16">
    <location>
        <position position="148"/>
    </location>
    <ligand>
        <name>Mg(2+)</name>
        <dbReference type="ChEBI" id="CHEBI:18420"/>
        <label>1</label>
    </ligand>
</feature>
<feature type="binding site" evidence="14">
    <location>
        <position position="362"/>
    </location>
    <ligand>
        <name>L-glutamate</name>
        <dbReference type="ChEBI" id="CHEBI:29985"/>
    </ligand>
</feature>
<dbReference type="GO" id="GO:0016020">
    <property type="term" value="C:membrane"/>
    <property type="evidence" value="ECO:0007669"/>
    <property type="project" value="TreeGrafter"/>
</dbReference>
<dbReference type="InterPro" id="IPR027302">
    <property type="entry name" value="Gln_synth_N_conserv_site"/>
</dbReference>
<dbReference type="GO" id="GO:0019740">
    <property type="term" value="P:nitrogen utilization"/>
    <property type="evidence" value="ECO:0007669"/>
    <property type="project" value="TreeGrafter"/>
</dbReference>
<feature type="binding site" evidence="14">
    <location>
        <begin position="286"/>
        <end position="287"/>
    </location>
    <ligand>
        <name>L-glutamate</name>
        <dbReference type="ChEBI" id="CHEBI:29985"/>
    </ligand>
</feature>
<dbReference type="InterPro" id="IPR004809">
    <property type="entry name" value="Gln_synth_I"/>
</dbReference>
<dbReference type="PROSITE" id="PS51987">
    <property type="entry name" value="GS_CATALYTIC"/>
    <property type="match status" value="1"/>
</dbReference>
<comment type="subcellular location">
    <subcellularLocation>
        <location evidence="1 20">Cytoplasm</location>
    </subcellularLocation>
</comment>
<keyword evidence="10 15" id="KW-0547">Nucleotide-binding</keyword>
<evidence type="ECO:0000256" key="7">
    <source>
        <dbReference type="ARBA" id="ARBA00022553"/>
    </source>
</evidence>
<dbReference type="InterPro" id="IPR008146">
    <property type="entry name" value="Gln_synth_cat_dom"/>
</dbReference>
<dbReference type="EMBL" id="UEGW01000001">
    <property type="protein sequence ID" value="SRX94833.1"/>
    <property type="molecule type" value="Genomic_DNA"/>
</dbReference>
<dbReference type="Gene3D" id="3.30.590.10">
    <property type="entry name" value="Glutamine synthetase/guanido kinase, catalytic domain"/>
    <property type="match status" value="1"/>
</dbReference>
<protein>
    <recommendedName>
        <fullName evidence="5 21">Glutamine synthetase</fullName>
        <ecNumber evidence="4 21">6.3.1.2</ecNumber>
    </recommendedName>
</protein>
<keyword evidence="8 21" id="KW-0436">Ligase</keyword>
<evidence type="ECO:0000256" key="19">
    <source>
        <dbReference type="RuleBase" id="RU000384"/>
    </source>
</evidence>
<feature type="binding site" evidence="15">
    <location>
        <begin position="245"/>
        <end position="247"/>
    </location>
    <ligand>
        <name>ATP</name>
        <dbReference type="ChEBI" id="CHEBI:30616"/>
    </ligand>
</feature>
<reference evidence="24 25" key="1">
    <citation type="submission" date="2018-05" db="EMBL/GenBank/DDBJ databases">
        <authorList>
            <consortium name="IHU Genomes"/>
        </authorList>
    </citation>
    <scope>NUCLEOTIDE SEQUENCE [LARGE SCALE GENOMIC DNA]</scope>
    <source>
        <strain evidence="24 25">P7336</strain>
    </source>
</reference>
<dbReference type="FunFam" id="3.30.590.10:FF:000001">
    <property type="entry name" value="Glutamine synthetase"/>
    <property type="match status" value="1"/>
</dbReference>
<dbReference type="AlphaFoldDB" id="A0A375Z0X6"/>
<evidence type="ECO:0000256" key="20">
    <source>
        <dbReference type="RuleBase" id="RU000387"/>
    </source>
</evidence>
<dbReference type="InterPro" id="IPR027303">
    <property type="entry name" value="Gln_synth_gly_rich_site"/>
</dbReference>
<evidence type="ECO:0000256" key="10">
    <source>
        <dbReference type="ARBA" id="ARBA00022741"/>
    </source>
</evidence>
<comment type="cofactor">
    <cofactor evidence="16">
        <name>Mg(2+)</name>
        <dbReference type="ChEBI" id="CHEBI:18420"/>
    </cofactor>
    <text evidence="16">Binds 2 Mg(2+) ions per subunit.</text>
</comment>
<evidence type="ECO:0000256" key="3">
    <source>
        <dbReference type="ARBA" id="ARBA00011354"/>
    </source>
</evidence>
<dbReference type="PANTHER" id="PTHR43407">
    <property type="entry name" value="GLUTAMINE SYNTHETASE"/>
    <property type="match status" value="1"/>
</dbReference>
<dbReference type="GO" id="GO:0005737">
    <property type="term" value="C:cytoplasm"/>
    <property type="evidence" value="ECO:0007669"/>
    <property type="project" value="UniProtKB-SubCell"/>
</dbReference>
<dbReference type="InterPro" id="IPR001637">
    <property type="entry name" value="Gln_synth_I_adenylation_site"/>
</dbReference>
<dbReference type="SUPFAM" id="SSF54368">
    <property type="entry name" value="Glutamine synthetase, N-terminal domain"/>
    <property type="match status" value="1"/>
</dbReference>
<feature type="binding site" evidence="15">
    <location>
        <position position="362"/>
    </location>
    <ligand>
        <name>ATP</name>
        <dbReference type="ChEBI" id="CHEBI:30616"/>
    </ligand>
</feature>
<evidence type="ECO:0000256" key="9">
    <source>
        <dbReference type="ARBA" id="ARBA00022723"/>
    </source>
</evidence>
<dbReference type="Pfam" id="PF00120">
    <property type="entry name" value="Gln-synt_C"/>
    <property type="match status" value="1"/>
</dbReference>
<evidence type="ECO:0000256" key="6">
    <source>
        <dbReference type="ARBA" id="ARBA00022490"/>
    </source>
</evidence>
<feature type="binding site" evidence="16">
    <location>
        <position position="150"/>
    </location>
    <ligand>
        <name>Mg(2+)</name>
        <dbReference type="ChEBI" id="CHEBI:18420"/>
        <label>1</label>
    </ligand>
</feature>
<evidence type="ECO:0000256" key="14">
    <source>
        <dbReference type="PIRSR" id="PIRSR604809-1"/>
    </source>
</evidence>
<evidence type="ECO:0000313" key="24">
    <source>
        <dbReference type="EMBL" id="SRX94833.1"/>
    </source>
</evidence>
<evidence type="ECO:0000256" key="5">
    <source>
        <dbReference type="ARBA" id="ARBA00021364"/>
    </source>
</evidence>
<feature type="binding site" evidence="16">
    <location>
        <position position="234"/>
    </location>
    <ligand>
        <name>Mg(2+)</name>
        <dbReference type="ChEBI" id="CHEBI:18420"/>
        <label>1</label>
    </ligand>
</feature>
<keyword evidence="9 16" id="KW-0479">Metal-binding</keyword>
<evidence type="ECO:0000256" key="2">
    <source>
        <dbReference type="ARBA" id="ARBA00009897"/>
    </source>
</evidence>
<dbReference type="PROSITE" id="PS00182">
    <property type="entry name" value="GLNA_ADENYLATION"/>
    <property type="match status" value="1"/>
</dbReference>
<dbReference type="GO" id="GO:0005524">
    <property type="term" value="F:ATP binding"/>
    <property type="evidence" value="ECO:0007669"/>
    <property type="project" value="UniProtKB-KW"/>
</dbReference>
<dbReference type="PANTHER" id="PTHR43407:SF1">
    <property type="entry name" value="LENGSIN"/>
    <property type="match status" value="1"/>
</dbReference>
<dbReference type="PROSITE" id="PS51986">
    <property type="entry name" value="GS_BETA_GRASP"/>
    <property type="match status" value="1"/>
</dbReference>
<feature type="binding site" evidence="15">
    <location>
        <begin position="293"/>
        <end position="295"/>
    </location>
    <ligand>
        <name>ATP</name>
        <dbReference type="ChEBI" id="CHEBI:30616"/>
    </ligand>
</feature>
<dbReference type="Proteomes" id="UP000252015">
    <property type="component" value="Unassembled WGS sequence"/>
</dbReference>
<dbReference type="SMART" id="SM01230">
    <property type="entry name" value="Gln-synt_C"/>
    <property type="match status" value="1"/>
</dbReference>
<accession>A0A375Z0X6</accession>
<feature type="binding site" evidence="16">
    <location>
        <position position="381"/>
    </location>
    <ligand>
        <name>Mg(2+)</name>
        <dbReference type="ChEBI" id="CHEBI:18420"/>
        <label>1</label>
    </ligand>
</feature>
<feature type="binding site" evidence="15">
    <location>
        <position position="376"/>
    </location>
    <ligand>
        <name>ATP</name>
        <dbReference type="ChEBI" id="CHEBI:30616"/>
    </ligand>
</feature>
<dbReference type="InterPro" id="IPR014746">
    <property type="entry name" value="Gln_synth/guanido_kin_cat_dom"/>
</dbReference>
<proteinExistence type="inferred from homology"/>
<evidence type="ECO:0000256" key="18">
    <source>
        <dbReference type="PROSITE-ProRule" id="PRU01330"/>
    </source>
</evidence>
<evidence type="ECO:0000256" key="4">
    <source>
        <dbReference type="ARBA" id="ARBA00012937"/>
    </source>
</evidence>
<dbReference type="NCBIfam" id="TIGR00653">
    <property type="entry name" value="GlnA"/>
    <property type="match status" value="1"/>
</dbReference>
<keyword evidence="12 16" id="KW-0460">Magnesium</keyword>
<evidence type="ECO:0000256" key="8">
    <source>
        <dbReference type="ARBA" id="ARBA00022598"/>
    </source>
</evidence>
<feature type="binding site" evidence="14">
    <location>
        <position position="350"/>
    </location>
    <ligand>
        <name>L-glutamate</name>
        <dbReference type="ChEBI" id="CHEBI:29985"/>
    </ligand>
</feature>
<dbReference type="Pfam" id="PF03951">
    <property type="entry name" value="Gln-synt_N"/>
    <property type="match status" value="1"/>
</dbReference>
<comment type="catalytic activity">
    <reaction evidence="13 21">
        <text>L-glutamate + NH4(+) + ATP = L-glutamine + ADP + phosphate + H(+)</text>
        <dbReference type="Rhea" id="RHEA:16169"/>
        <dbReference type="ChEBI" id="CHEBI:15378"/>
        <dbReference type="ChEBI" id="CHEBI:28938"/>
        <dbReference type="ChEBI" id="CHEBI:29985"/>
        <dbReference type="ChEBI" id="CHEBI:30616"/>
        <dbReference type="ChEBI" id="CHEBI:43474"/>
        <dbReference type="ChEBI" id="CHEBI:58359"/>
        <dbReference type="ChEBI" id="CHEBI:456216"/>
        <dbReference type="EC" id="6.3.1.2"/>
    </reaction>
</comment>
<dbReference type="EC" id="6.3.1.2" evidence="4 21"/>
<keyword evidence="7 17" id="KW-0597">Phosphoprotein</keyword>
<evidence type="ECO:0000256" key="21">
    <source>
        <dbReference type="RuleBase" id="RU004356"/>
    </source>
</evidence>
<feature type="domain" description="GS catalytic" evidence="23">
    <location>
        <begin position="123"/>
        <end position="493"/>
    </location>
</feature>
<evidence type="ECO:0000313" key="25">
    <source>
        <dbReference type="Proteomes" id="UP000252015"/>
    </source>
</evidence>